<organism evidence="8 9">
    <name type="scientific">Syphacia muris</name>
    <dbReference type="NCBI Taxonomy" id="451379"/>
    <lineage>
        <taxon>Eukaryota</taxon>
        <taxon>Metazoa</taxon>
        <taxon>Ecdysozoa</taxon>
        <taxon>Nematoda</taxon>
        <taxon>Chromadorea</taxon>
        <taxon>Rhabditida</taxon>
        <taxon>Spirurina</taxon>
        <taxon>Oxyuridomorpha</taxon>
        <taxon>Oxyuroidea</taxon>
        <taxon>Oxyuridae</taxon>
        <taxon>Syphacia</taxon>
    </lineage>
</organism>
<keyword evidence="2" id="KW-0646">Protease inhibitor</keyword>
<keyword evidence="4" id="KW-1015">Disulfide bond</keyword>
<dbReference type="Pfam" id="PF01826">
    <property type="entry name" value="TIL"/>
    <property type="match status" value="1"/>
</dbReference>
<dbReference type="InterPro" id="IPR051368">
    <property type="entry name" value="SerProtInhib-TIL_Domain"/>
</dbReference>
<feature type="signal peptide" evidence="6">
    <location>
        <begin position="1"/>
        <end position="18"/>
    </location>
</feature>
<feature type="region of interest" description="Disordered" evidence="5">
    <location>
        <begin position="78"/>
        <end position="98"/>
    </location>
</feature>
<feature type="chain" id="PRO_5007631538" evidence="6">
    <location>
        <begin position="19"/>
        <end position="98"/>
    </location>
</feature>
<keyword evidence="8" id="KW-1185">Reference proteome</keyword>
<sequence length="98" mass="10436">MVKANLIAVLMLIYTASASQDCPANMHFESCGSQCQRRCNEPAPVACTLACYIGCVCDEGYVLASDNVCVLPENCPAPSEESSDAAAQPRKQTAFDNL</sequence>
<feature type="domain" description="TIL" evidence="7">
    <location>
        <begin position="22"/>
        <end position="75"/>
    </location>
</feature>
<evidence type="ECO:0000256" key="4">
    <source>
        <dbReference type="ARBA" id="ARBA00023157"/>
    </source>
</evidence>
<evidence type="ECO:0000259" key="7">
    <source>
        <dbReference type="Pfam" id="PF01826"/>
    </source>
</evidence>
<evidence type="ECO:0000256" key="2">
    <source>
        <dbReference type="ARBA" id="ARBA00022690"/>
    </source>
</evidence>
<evidence type="ECO:0000256" key="6">
    <source>
        <dbReference type="SAM" id="SignalP"/>
    </source>
</evidence>
<keyword evidence="3" id="KW-0722">Serine protease inhibitor</keyword>
<dbReference type="SUPFAM" id="SSF57567">
    <property type="entry name" value="Serine protease inhibitors"/>
    <property type="match status" value="1"/>
</dbReference>
<comment type="similarity">
    <text evidence="1">Belongs to the serine protease inhibitor-like (TIL domain-containing) family.</text>
</comment>
<dbReference type="WBParaSite" id="SMUV_0000452101-mRNA-1">
    <property type="protein sequence ID" value="SMUV_0000452101-mRNA-1"/>
    <property type="gene ID" value="SMUV_0000452101"/>
</dbReference>
<dbReference type="PANTHER" id="PTHR23259:SF70">
    <property type="entry name" value="ACCESSORY GLAND PROTEIN ACP62F-RELATED"/>
    <property type="match status" value="1"/>
</dbReference>
<dbReference type="Gene3D" id="2.10.25.10">
    <property type="entry name" value="Laminin"/>
    <property type="match status" value="1"/>
</dbReference>
<evidence type="ECO:0000256" key="3">
    <source>
        <dbReference type="ARBA" id="ARBA00022900"/>
    </source>
</evidence>
<evidence type="ECO:0000313" key="8">
    <source>
        <dbReference type="Proteomes" id="UP000046393"/>
    </source>
</evidence>
<dbReference type="AlphaFoldDB" id="A0A158R4V3"/>
<dbReference type="Proteomes" id="UP000046393">
    <property type="component" value="Unplaced"/>
</dbReference>
<dbReference type="CDD" id="cd19941">
    <property type="entry name" value="TIL"/>
    <property type="match status" value="1"/>
</dbReference>
<dbReference type="InterPro" id="IPR002919">
    <property type="entry name" value="TIL_dom"/>
</dbReference>
<keyword evidence="6" id="KW-0732">Signal</keyword>
<proteinExistence type="inferred from homology"/>
<accession>A0A158R4V3</accession>
<reference evidence="9" key="1">
    <citation type="submission" date="2016-04" db="UniProtKB">
        <authorList>
            <consortium name="WormBaseParasite"/>
        </authorList>
    </citation>
    <scope>IDENTIFICATION</scope>
</reference>
<dbReference type="FunFam" id="2.10.25.10:FF:000055">
    <property type="entry name" value="alpha-tectorin isoform X1"/>
    <property type="match status" value="1"/>
</dbReference>
<name>A0A158R4V3_9BILA</name>
<dbReference type="GO" id="GO:0004867">
    <property type="term" value="F:serine-type endopeptidase inhibitor activity"/>
    <property type="evidence" value="ECO:0007669"/>
    <property type="project" value="UniProtKB-KW"/>
</dbReference>
<dbReference type="PANTHER" id="PTHR23259">
    <property type="entry name" value="RIDDLE"/>
    <property type="match status" value="1"/>
</dbReference>
<evidence type="ECO:0000256" key="1">
    <source>
        <dbReference type="ARBA" id="ARBA00007611"/>
    </source>
</evidence>
<evidence type="ECO:0000256" key="5">
    <source>
        <dbReference type="SAM" id="MobiDB-lite"/>
    </source>
</evidence>
<protein>
    <submittedName>
        <fullName evidence="9">TIL domain-containing protein</fullName>
    </submittedName>
</protein>
<evidence type="ECO:0000313" key="9">
    <source>
        <dbReference type="WBParaSite" id="SMUV_0000452101-mRNA-1"/>
    </source>
</evidence>
<dbReference type="InterPro" id="IPR036084">
    <property type="entry name" value="Ser_inhib-like_sf"/>
</dbReference>
<dbReference type="STRING" id="451379.A0A158R4V3"/>
<feature type="compositionally biased region" description="Low complexity" evidence="5">
    <location>
        <begin position="78"/>
        <end position="87"/>
    </location>
</feature>